<dbReference type="InterPro" id="IPR028974">
    <property type="entry name" value="TSP_type-3_rpt"/>
</dbReference>
<dbReference type="PANTHER" id="PTHR10199">
    <property type="entry name" value="THROMBOSPONDIN"/>
    <property type="match status" value="1"/>
</dbReference>
<dbReference type="InterPro" id="IPR029058">
    <property type="entry name" value="AB_hydrolase_fold"/>
</dbReference>
<evidence type="ECO:0000256" key="2">
    <source>
        <dbReference type="ARBA" id="ARBA00022801"/>
    </source>
</evidence>
<evidence type="ECO:0000256" key="1">
    <source>
        <dbReference type="ARBA" id="ARBA00022729"/>
    </source>
</evidence>
<dbReference type="GO" id="GO:0005576">
    <property type="term" value="C:extracellular region"/>
    <property type="evidence" value="ECO:0007669"/>
    <property type="project" value="InterPro"/>
</dbReference>
<feature type="compositionally biased region" description="Low complexity" evidence="4">
    <location>
        <begin position="588"/>
        <end position="597"/>
    </location>
</feature>
<dbReference type="GO" id="GO:0016787">
    <property type="term" value="F:hydrolase activity"/>
    <property type="evidence" value="ECO:0007669"/>
    <property type="project" value="UniProtKB-KW"/>
</dbReference>
<dbReference type="RefSeq" id="WP_093330511.1">
    <property type="nucleotide sequence ID" value="NZ_AP027363.1"/>
</dbReference>
<dbReference type="InterPro" id="IPR010126">
    <property type="entry name" value="Esterase_phb"/>
</dbReference>
<reference evidence="6 7" key="1">
    <citation type="submission" date="2016-10" db="EMBL/GenBank/DDBJ databases">
        <authorList>
            <person name="de Groot N.N."/>
        </authorList>
    </citation>
    <scope>NUCLEOTIDE SEQUENCE [LARGE SCALE GENOMIC DNA]</scope>
    <source>
        <strain evidence="6 7">DSM 19706</strain>
    </source>
</reference>
<dbReference type="PANTHER" id="PTHR10199:SF100">
    <property type="entry name" value="THROMBOSPONDIN, ISOFORM A"/>
    <property type="match status" value="1"/>
</dbReference>
<dbReference type="Pfam" id="PF10503">
    <property type="entry name" value="Esterase_PHB"/>
    <property type="match status" value="1"/>
</dbReference>
<dbReference type="InterPro" id="IPR003367">
    <property type="entry name" value="Thrombospondin_3-like_rpt"/>
</dbReference>
<keyword evidence="2" id="KW-0378">Hydrolase</keyword>
<dbReference type="Proteomes" id="UP000199308">
    <property type="component" value="Unassembled WGS sequence"/>
</dbReference>
<evidence type="ECO:0000256" key="3">
    <source>
        <dbReference type="ARBA" id="ARBA00022837"/>
    </source>
</evidence>
<feature type="compositionally biased region" description="Acidic residues" evidence="4">
    <location>
        <begin position="577"/>
        <end position="587"/>
    </location>
</feature>
<keyword evidence="7" id="KW-1185">Reference proteome</keyword>
<dbReference type="STRING" id="349064.SAMN05660429_02313"/>
<organism evidence="6 7">
    <name type="scientific">Thalassotalea agarivorans</name>
    <name type="common">Thalassomonas agarivorans</name>
    <dbReference type="NCBI Taxonomy" id="349064"/>
    <lineage>
        <taxon>Bacteria</taxon>
        <taxon>Pseudomonadati</taxon>
        <taxon>Pseudomonadota</taxon>
        <taxon>Gammaproteobacteria</taxon>
        <taxon>Alteromonadales</taxon>
        <taxon>Colwelliaceae</taxon>
        <taxon>Thalassotalea</taxon>
    </lineage>
</organism>
<dbReference type="OrthoDB" id="5291933at2"/>
<evidence type="ECO:0000313" key="6">
    <source>
        <dbReference type="EMBL" id="SET64495.1"/>
    </source>
</evidence>
<feature type="chain" id="PRO_5011583014" evidence="5">
    <location>
        <begin position="26"/>
        <end position="764"/>
    </location>
</feature>
<dbReference type="GO" id="GO:0005509">
    <property type="term" value="F:calcium ion binding"/>
    <property type="evidence" value="ECO:0007669"/>
    <property type="project" value="InterPro"/>
</dbReference>
<evidence type="ECO:0000313" key="7">
    <source>
        <dbReference type="Proteomes" id="UP000199308"/>
    </source>
</evidence>
<evidence type="ECO:0000256" key="5">
    <source>
        <dbReference type="SAM" id="SignalP"/>
    </source>
</evidence>
<dbReference type="EMBL" id="FOHK01000010">
    <property type="protein sequence ID" value="SET64495.1"/>
    <property type="molecule type" value="Genomic_DNA"/>
</dbReference>
<dbReference type="SUPFAM" id="SSF53474">
    <property type="entry name" value="alpha/beta-Hydrolases"/>
    <property type="match status" value="2"/>
</dbReference>
<evidence type="ECO:0000256" key="4">
    <source>
        <dbReference type="SAM" id="MobiDB-lite"/>
    </source>
</evidence>
<proteinExistence type="predicted"/>
<protein>
    <submittedName>
        <fullName evidence="6">Esterase, PHB depolymerase family</fullName>
    </submittedName>
</protein>
<keyword evidence="1 5" id="KW-0732">Signal</keyword>
<keyword evidence="3" id="KW-0106">Calcium</keyword>
<name>A0A1I0G1E9_THASX</name>
<gene>
    <name evidence="6" type="ORF">SAMN05660429_02313</name>
</gene>
<dbReference type="Gene3D" id="3.40.50.1820">
    <property type="entry name" value="alpha/beta hydrolase"/>
    <property type="match status" value="1"/>
</dbReference>
<dbReference type="Gene3D" id="4.10.1080.10">
    <property type="entry name" value="TSP type-3 repeat"/>
    <property type="match status" value="2"/>
</dbReference>
<sequence>MKWKTVKKAIALSGLAWGMTATANAGDWQQNVSLGGFNNVHIYTPDTQSTIGDGQALLIVLHGCTQSIDAYLNANLEDAAEAHGMVIAVPDAVNKAGFSCWSYWQGAINRNSGDYRNLVNLANAMSSDSNRNIDPDQVYIAGLSSGAAFAMQTACAAPDIFAGVAPSAGPSIGTSSSGAISTCETVTQTTFKNRCESYAGSYASHLDTQIAVIGHGTADTTVNTCYNQQNADGFANVYGVNQLPGSTTVSDDATRTASESLWQDNRVSMLFFDGLDHSWSGGAGASGSYVAGNSINFATYLGEYFAQHNKRVSRNQAPELSNLATSVSSSAITISGNAVDSEGSVAQVNITVTQVDVTPAVVVDTGSATTNASNQFSYTSAALPDALYSVTVSAIDNESKASDDITLTQRIGAPPANQPPQLSALSAAVSGQCATVTGTVVDVNQDLNTVNVAFANNVVSASVTGTTFMAEGCNLPGGLNQATVTATDTQQLSSSETITFDIDAGVTGDYNLHINEGHITWGVGYSACYLAFGTSDFTMREYDAGSGQCNWVADGEPSCAGPAQACTVTTPPTPVDSDNDGIADDSDNCPNNANADQADNDSDGIGNVCDATPDGETQITDSDNDGIEDALDNCPAIANANQVDTDNDGLGDVCDSTPNGEPLDSDNDGIEDALDNCPAIANASQADADSDGLGDACDSTPNGDFSCQETTASNYSHVVAGRATTSLGYVYSVGSNENMGLYNTFVTTTLAETSDGYYEIGTCN</sequence>
<dbReference type="Pfam" id="PF02412">
    <property type="entry name" value="TSP_3"/>
    <property type="match status" value="3"/>
</dbReference>
<dbReference type="NCBIfam" id="TIGR01840">
    <property type="entry name" value="esterase_phb"/>
    <property type="match status" value="1"/>
</dbReference>
<dbReference type="GO" id="GO:0007155">
    <property type="term" value="P:cell adhesion"/>
    <property type="evidence" value="ECO:0007669"/>
    <property type="project" value="InterPro"/>
</dbReference>
<feature type="region of interest" description="Disordered" evidence="4">
    <location>
        <begin position="576"/>
        <end position="626"/>
    </location>
</feature>
<dbReference type="SUPFAM" id="SSF103647">
    <property type="entry name" value="TSP type-3 repeat"/>
    <property type="match status" value="1"/>
</dbReference>
<accession>A0A1I0G1E9</accession>
<dbReference type="AlphaFoldDB" id="A0A1I0G1E9"/>
<feature type="signal peptide" evidence="5">
    <location>
        <begin position="1"/>
        <end position="25"/>
    </location>
</feature>